<sequence length="149" mass="16703">MTILTFPIFTFIKRFYPVAILGLLLTLTASVIATDAVAAFFFKSDPNYHLYSIGMLAAGAFTVGPAQYAVMRGTSEATWVIVVLLVFYLLASALMYLTQGMEIFSVIGMLSSCAALACFNSRRYRQLCKRVKVIRRMRERFIAQCRSEP</sequence>
<evidence type="ECO:0000313" key="2">
    <source>
        <dbReference type="EMBL" id="AXO89782.1"/>
    </source>
</evidence>
<evidence type="ECO:0000313" key="3">
    <source>
        <dbReference type="Proteomes" id="UP000258127"/>
    </source>
</evidence>
<reference evidence="2 3" key="1">
    <citation type="submission" date="2018-08" db="EMBL/GenBank/DDBJ databases">
        <authorList>
            <person name="Lee Y."/>
            <person name="Kakembo D."/>
        </authorList>
    </citation>
    <scope>NUCLEOTIDE SEQUENCE [LARGE SCALE GENOMIC DNA]</scope>
    <source>
        <strain evidence="2 3">JBCS1880</strain>
    </source>
</reference>
<accession>A0AAI8KDM1</accession>
<feature type="transmembrane region" description="Helical" evidence="1">
    <location>
        <begin position="77"/>
        <end position="97"/>
    </location>
</feature>
<feature type="transmembrane region" description="Helical" evidence="1">
    <location>
        <begin position="48"/>
        <end position="70"/>
    </location>
</feature>
<dbReference type="Proteomes" id="UP000258127">
    <property type="component" value="Chromosome"/>
</dbReference>
<evidence type="ECO:0000256" key="1">
    <source>
        <dbReference type="SAM" id="Phobius"/>
    </source>
</evidence>
<feature type="transmembrane region" description="Helical" evidence="1">
    <location>
        <begin position="103"/>
        <end position="120"/>
    </location>
</feature>
<name>A0AAI8KDM1_9PSED</name>
<keyword evidence="3" id="KW-1185">Reference proteome</keyword>
<keyword evidence="1" id="KW-0472">Membrane</keyword>
<dbReference type="RefSeq" id="WP_116889100.1">
    <property type="nucleotide sequence ID" value="NZ_CP031641.1"/>
</dbReference>
<proteinExistence type="predicted"/>
<keyword evidence="1" id="KW-1133">Transmembrane helix</keyword>
<organism evidence="2 3">
    <name type="scientific">Pseudomonas parafulva</name>
    <dbReference type="NCBI Taxonomy" id="157782"/>
    <lineage>
        <taxon>Bacteria</taxon>
        <taxon>Pseudomonadati</taxon>
        <taxon>Pseudomonadota</taxon>
        <taxon>Gammaproteobacteria</taxon>
        <taxon>Pseudomonadales</taxon>
        <taxon>Pseudomonadaceae</taxon>
        <taxon>Pseudomonas</taxon>
    </lineage>
</organism>
<dbReference type="EMBL" id="CP031641">
    <property type="protein sequence ID" value="AXO89782.1"/>
    <property type="molecule type" value="Genomic_DNA"/>
</dbReference>
<dbReference type="AlphaFoldDB" id="A0AAI8KDM1"/>
<keyword evidence="1" id="KW-0812">Transmembrane</keyword>
<gene>
    <name evidence="2" type="ORF">DZC75_17865</name>
</gene>
<protein>
    <submittedName>
        <fullName evidence="2">Uncharacterized protein</fullName>
    </submittedName>
</protein>